<keyword evidence="6 8" id="KW-1133">Transmembrane helix</keyword>
<feature type="transmembrane region" description="Helical" evidence="8">
    <location>
        <begin position="283"/>
        <end position="303"/>
    </location>
</feature>
<evidence type="ECO:0000256" key="5">
    <source>
        <dbReference type="ARBA" id="ARBA00022692"/>
    </source>
</evidence>
<sequence length="366" mass="40839">MSVFFSQLLALMKKEFLAIWSDKKSRVIIIVPPILQLFVFSFAVTLEVKNISIGVIDRDNSVKSRELVRSLSYSNSFTNVYRIESQKDIQKAIDTQKVIAVVYIPNEFAKNIQSKRKTTLQIIADGRKSNTAQITQSYMQNAINRTFNDIKVEQNVIVNRNLYNPNLDNFWWILPNLIGTISMLVALLLTALSVARERELGTFEQILVTPLSSSALMIGKTIPPLLISIVDASIIFTLSVFLFGVPFVGSLFIFAIGIVSFLFSIVGLGLFISSIVSTQQQGILGAFVLLVPYILMSGFATPVENMPEWLVPFTDIVSLKYFLVLLKGVYLKDIGFDIALELIVPMLVLGFISLGAATWMFSKKVA</sequence>
<dbReference type="InterPro" id="IPR047817">
    <property type="entry name" value="ABC2_TM_bact-type"/>
</dbReference>
<evidence type="ECO:0000256" key="4">
    <source>
        <dbReference type="ARBA" id="ARBA00022475"/>
    </source>
</evidence>
<dbReference type="PANTHER" id="PTHR30294">
    <property type="entry name" value="MEMBRANE COMPONENT OF ABC TRANSPORTER YHHJ-RELATED"/>
    <property type="match status" value="1"/>
</dbReference>
<protein>
    <submittedName>
        <fullName evidence="10">ABC transporter permease</fullName>
    </submittedName>
</protein>
<evidence type="ECO:0000313" key="11">
    <source>
        <dbReference type="Proteomes" id="UP000326944"/>
    </source>
</evidence>
<dbReference type="Pfam" id="PF12698">
    <property type="entry name" value="ABC2_membrane_3"/>
    <property type="match status" value="1"/>
</dbReference>
<evidence type="ECO:0000256" key="1">
    <source>
        <dbReference type="ARBA" id="ARBA00004651"/>
    </source>
</evidence>
<organism evidence="10 11">
    <name type="scientific">Sulfurimonas lithotrophica</name>
    <dbReference type="NCBI Taxonomy" id="2590022"/>
    <lineage>
        <taxon>Bacteria</taxon>
        <taxon>Pseudomonadati</taxon>
        <taxon>Campylobacterota</taxon>
        <taxon>Epsilonproteobacteria</taxon>
        <taxon>Campylobacterales</taxon>
        <taxon>Sulfurimonadaceae</taxon>
        <taxon>Sulfurimonas</taxon>
    </lineage>
</organism>
<name>A0A5P8P117_9BACT</name>
<evidence type="ECO:0000256" key="8">
    <source>
        <dbReference type="SAM" id="Phobius"/>
    </source>
</evidence>
<dbReference type="Proteomes" id="UP000326944">
    <property type="component" value="Chromosome"/>
</dbReference>
<dbReference type="Gene3D" id="3.40.1710.10">
    <property type="entry name" value="abc type-2 transporter like domain"/>
    <property type="match status" value="1"/>
</dbReference>
<feature type="transmembrane region" description="Helical" evidence="8">
    <location>
        <begin position="225"/>
        <end position="245"/>
    </location>
</feature>
<dbReference type="InterPro" id="IPR013525">
    <property type="entry name" value="ABC2_TM"/>
</dbReference>
<evidence type="ECO:0000256" key="3">
    <source>
        <dbReference type="ARBA" id="ARBA00022448"/>
    </source>
</evidence>
<keyword evidence="4" id="KW-1003">Cell membrane</keyword>
<dbReference type="GO" id="GO:0005886">
    <property type="term" value="C:plasma membrane"/>
    <property type="evidence" value="ECO:0007669"/>
    <property type="project" value="UniProtKB-SubCell"/>
</dbReference>
<gene>
    <name evidence="10" type="ORF">FJR48_06545</name>
</gene>
<keyword evidence="7 8" id="KW-0472">Membrane</keyword>
<feature type="domain" description="ABC transmembrane type-2" evidence="9">
    <location>
        <begin position="132"/>
        <end position="364"/>
    </location>
</feature>
<dbReference type="PANTHER" id="PTHR30294:SF44">
    <property type="entry name" value="MULTIDRUG ABC TRANSPORTER PERMEASE YBHR-RELATED"/>
    <property type="match status" value="1"/>
</dbReference>
<evidence type="ECO:0000259" key="9">
    <source>
        <dbReference type="PROSITE" id="PS51012"/>
    </source>
</evidence>
<reference evidence="10 11" key="1">
    <citation type="submission" date="2019-09" db="EMBL/GenBank/DDBJ databases">
        <title>Sulfurimonas gotlandica sp. nov., a chemoautotrophic and psychrotolerant epsilonproteobacterium isolated from a pelagic redoxcline, and an emended description of the genus Sulfurimonas.</title>
        <authorList>
            <person name="Wang S."/>
            <person name="Jiang L."/>
            <person name="Shao S."/>
        </authorList>
    </citation>
    <scope>NUCLEOTIDE SEQUENCE [LARGE SCALE GENOMIC DNA]</scope>
    <source>
        <strain evidence="10 11">GYSZ_1</strain>
    </source>
</reference>
<dbReference type="KEGG" id="sulg:FJR48_06545"/>
<evidence type="ECO:0000256" key="2">
    <source>
        <dbReference type="ARBA" id="ARBA00007783"/>
    </source>
</evidence>
<accession>A0A5P8P117</accession>
<feature type="transmembrane region" description="Helical" evidence="8">
    <location>
        <begin position="251"/>
        <end position="271"/>
    </location>
</feature>
<keyword evidence="11" id="KW-1185">Reference proteome</keyword>
<evidence type="ECO:0000313" key="10">
    <source>
        <dbReference type="EMBL" id="QFR49402.1"/>
    </source>
</evidence>
<dbReference type="InterPro" id="IPR051449">
    <property type="entry name" value="ABC-2_transporter_component"/>
</dbReference>
<feature type="transmembrane region" description="Helical" evidence="8">
    <location>
        <begin position="170"/>
        <end position="194"/>
    </location>
</feature>
<keyword evidence="5 8" id="KW-0812">Transmembrane</keyword>
<evidence type="ECO:0000256" key="7">
    <source>
        <dbReference type="ARBA" id="ARBA00023136"/>
    </source>
</evidence>
<feature type="transmembrane region" description="Helical" evidence="8">
    <location>
        <begin position="338"/>
        <end position="361"/>
    </location>
</feature>
<keyword evidence="3" id="KW-0813">Transport</keyword>
<evidence type="ECO:0000256" key="6">
    <source>
        <dbReference type="ARBA" id="ARBA00022989"/>
    </source>
</evidence>
<feature type="transmembrane region" description="Helical" evidence="8">
    <location>
        <begin position="309"/>
        <end position="326"/>
    </location>
</feature>
<dbReference type="AlphaFoldDB" id="A0A5P8P117"/>
<dbReference type="OrthoDB" id="9808686at2"/>
<dbReference type="RefSeq" id="WP_152307345.1">
    <property type="nucleotide sequence ID" value="NZ_CP043617.1"/>
</dbReference>
<dbReference type="EMBL" id="CP043617">
    <property type="protein sequence ID" value="QFR49402.1"/>
    <property type="molecule type" value="Genomic_DNA"/>
</dbReference>
<comment type="similarity">
    <text evidence="2">Belongs to the ABC-2 integral membrane protein family.</text>
</comment>
<proteinExistence type="inferred from homology"/>
<dbReference type="PROSITE" id="PS51012">
    <property type="entry name" value="ABC_TM2"/>
    <property type="match status" value="1"/>
</dbReference>
<dbReference type="GO" id="GO:0140359">
    <property type="term" value="F:ABC-type transporter activity"/>
    <property type="evidence" value="ECO:0007669"/>
    <property type="project" value="InterPro"/>
</dbReference>
<comment type="subcellular location">
    <subcellularLocation>
        <location evidence="1">Cell membrane</location>
        <topology evidence="1">Multi-pass membrane protein</topology>
    </subcellularLocation>
</comment>